<evidence type="ECO:0000313" key="2">
    <source>
        <dbReference type="EMBL" id="KFA93004.1"/>
    </source>
</evidence>
<evidence type="ECO:0000313" key="3">
    <source>
        <dbReference type="Proteomes" id="UP000028547"/>
    </source>
</evidence>
<dbReference type="EMBL" id="JPMI01000075">
    <property type="protein sequence ID" value="KFA93004.1"/>
    <property type="molecule type" value="Genomic_DNA"/>
</dbReference>
<comment type="caution">
    <text evidence="2">The sequence shown here is derived from an EMBL/GenBank/DDBJ whole genome shotgun (WGS) entry which is preliminary data.</text>
</comment>
<evidence type="ECO:0000256" key="1">
    <source>
        <dbReference type="SAM" id="MobiDB-lite"/>
    </source>
</evidence>
<accession>A0A084SX19</accession>
<feature type="region of interest" description="Disordered" evidence="1">
    <location>
        <begin position="110"/>
        <end position="134"/>
    </location>
</feature>
<name>A0A084SX19_9BACT</name>
<sequence length="905" mass="101595">MLHLVQTLHGYDQGHRLLASSQGAVLDARELALLERLSDLSGYLPMGAGFDHYHTGFPCGRYHAFACTWPDLTATRAGTVLTHTLLLPRDEAGRLDDLWRLAPLHRCPRGASDREPYRQPLSTAEPTLPPREQPHPDEVLAVVALLFGTSERPLLWVDERQPDAIARLIWELLRTEQREQFAFCTFALQFRTREEGRPFDFLGIPPAARGSFLEQANSEAWWDSGRLLNPRLASLTQQPWAAEFARDGVTTLRRLETFCHENGLDIPAAKDIPTLWRFLSLEPAASERLAAARARADLFEKLWPGLDASHPSTHQVLGNLLDRQADAAFEPRPLWELTDFLGRPLVRKRLDADKEFTREVEQVLTRELARRFERVPEQTLRALPELLTASGTRWSNTLLDVVKNTLSASPEAAIRLGPPLLLTAAEMNWTELVETGLASLPPHGRRTAAQHALSPLPAPAGEKLLPLLEEAAVRMNDFGLYLFLGTLRGSELESLRTLIARLERTQEIRPQVMSSLLSEVASSTRLSWALEISAPRHLTWFAAEAGAEAARELGLGPNELVRQCDGTPNGARLLLVFAEKAHRIEPFVQALLQTPGLAMNLIVLSLREDGPHIKRLTQVAASLIPPEQLLAPELRQALLDTRDRWRVRDLMGRLGPQWIRALCEGTQPPNVLAQWLDIPMLRQWLSQGMRGQLLSATSTSDERSLISGLAATLRAWLDTSQAYDRDWIPGLLEYLVWNASVQELDPACENLAHVLRGLPPRSLDDHLASKLLALMERTRPSSGWHIVELVFARIHARLLEDAKSLFSALASLLTGKDWDRAKQLRQWLVDTYVSRDWPPESFLRSLDGDTALFFRLARRAARTPAGMDFLSRLPSALDAAPELAPRWRRPIEAVLADPHRPVDFE</sequence>
<gene>
    <name evidence="2" type="ORF">Q664_12035</name>
</gene>
<dbReference type="AlphaFoldDB" id="A0A084SX19"/>
<protein>
    <submittedName>
        <fullName evidence="2">Uncharacterized protein</fullName>
    </submittedName>
</protein>
<proteinExistence type="predicted"/>
<dbReference type="RefSeq" id="WP_043393687.1">
    <property type="nucleotide sequence ID" value="NZ_JPMI01000075.1"/>
</dbReference>
<reference evidence="2 3" key="1">
    <citation type="submission" date="2014-07" db="EMBL/GenBank/DDBJ databases">
        <title>Draft Genome Sequence of Gephyronic Acid Producer, Cystobacter violaceus Strain Cb vi76.</title>
        <authorList>
            <person name="Stevens D.C."/>
            <person name="Young J."/>
            <person name="Carmichael R."/>
            <person name="Tan J."/>
            <person name="Taylor R.E."/>
        </authorList>
    </citation>
    <scope>NUCLEOTIDE SEQUENCE [LARGE SCALE GENOMIC DNA]</scope>
    <source>
        <strain evidence="2 3">Cb vi76</strain>
    </source>
</reference>
<organism evidence="2 3">
    <name type="scientific">Archangium violaceum Cb vi76</name>
    <dbReference type="NCBI Taxonomy" id="1406225"/>
    <lineage>
        <taxon>Bacteria</taxon>
        <taxon>Pseudomonadati</taxon>
        <taxon>Myxococcota</taxon>
        <taxon>Myxococcia</taxon>
        <taxon>Myxococcales</taxon>
        <taxon>Cystobacterineae</taxon>
        <taxon>Archangiaceae</taxon>
        <taxon>Archangium</taxon>
    </lineage>
</organism>
<dbReference type="Proteomes" id="UP000028547">
    <property type="component" value="Unassembled WGS sequence"/>
</dbReference>
<dbReference type="Pfam" id="PF20012">
    <property type="entry name" value="GAP1-N1"/>
    <property type="match status" value="1"/>
</dbReference>